<evidence type="ECO:0000256" key="5">
    <source>
        <dbReference type="ARBA" id="ARBA00023136"/>
    </source>
</evidence>
<dbReference type="Proteomes" id="UP000216024">
    <property type="component" value="Unassembled WGS sequence"/>
</dbReference>
<comment type="caution">
    <text evidence="8">The sequence shown here is derived from an EMBL/GenBank/DDBJ whole genome shotgun (WGS) entry which is preliminary data.</text>
</comment>
<gene>
    <name evidence="8" type="ORF">CCE28_12025</name>
</gene>
<feature type="transmembrane region" description="Helical" evidence="7">
    <location>
        <begin position="90"/>
        <end position="120"/>
    </location>
</feature>
<keyword evidence="9" id="KW-1185">Reference proteome</keyword>
<protein>
    <recommendedName>
        <fullName evidence="6">Transporter</fullName>
    </recommendedName>
</protein>
<dbReference type="PRINTS" id="PR00176">
    <property type="entry name" value="NANEUSMPORT"/>
</dbReference>
<keyword evidence="6" id="KW-0769">Symport</keyword>
<dbReference type="SUPFAM" id="SSF161070">
    <property type="entry name" value="SNF-like"/>
    <property type="match status" value="1"/>
</dbReference>
<dbReference type="NCBIfam" id="NF037979">
    <property type="entry name" value="Na_transp"/>
    <property type="match status" value="1"/>
</dbReference>
<evidence type="ECO:0000256" key="1">
    <source>
        <dbReference type="ARBA" id="ARBA00004141"/>
    </source>
</evidence>
<keyword evidence="3 6" id="KW-0812">Transmembrane</keyword>
<dbReference type="RefSeq" id="WP_095133968.1">
    <property type="nucleotide sequence ID" value="NZ_NIBG01000009.1"/>
</dbReference>
<dbReference type="PANTHER" id="PTHR42948">
    <property type="entry name" value="TRANSPORTER"/>
    <property type="match status" value="1"/>
</dbReference>
<feature type="transmembrane region" description="Helical" evidence="7">
    <location>
        <begin position="260"/>
        <end position="282"/>
    </location>
</feature>
<dbReference type="CDD" id="cd10336">
    <property type="entry name" value="SLC6sbd_Tyt1-Like"/>
    <property type="match status" value="1"/>
</dbReference>
<sequence length="457" mass="49245">MDTINTKNQKRDKWASKLGFILAAAGSAVGLGNLWKFPYSAGANGGGAFVMVYFLFLITIGFPLMLAAITLGRKTQLSAVGAYRSIKKKWAFVGGLGVVCGFFILAMYSTVGGWVIYYVIKALTGGLAEKNPQVLGEIFGEFITSPGISVAYQGLFLLLTLLIVLRGISSGIEKASKIMMPALFVIMIVIAIRALSLEGAYEGVKFLLVPDFSKINMSVIVNALGQVFFSLSIGMGVMVTYGSYFDRESNLLQAGTSIPILDTMVAILAGLATLPAVFALGFEASAGPGLMFVTLPAVFASMAFGNVFCILFFLLVLFAALTSSISMLEVCVSYFVDEKNVDRVKSSIIISIIIFIIGVPATLSMGPWSDLTILGNLNFFDFYDKLTSNILLTSGGLFLSIFVGWIWGADKAVEEIERNGTKFKLAPVWKFLIKFVVPPAVSIVLLNSFKEVLALIM</sequence>
<dbReference type="PANTHER" id="PTHR42948:SF1">
    <property type="entry name" value="TRANSPORTER"/>
    <property type="match status" value="1"/>
</dbReference>
<dbReference type="PROSITE" id="PS00610">
    <property type="entry name" value="NA_NEUROTRAN_SYMP_1"/>
    <property type="match status" value="1"/>
</dbReference>
<name>A0A267MJZ7_9FIRM</name>
<keyword evidence="4 7" id="KW-1133">Transmembrane helix</keyword>
<evidence type="ECO:0000256" key="7">
    <source>
        <dbReference type="SAM" id="Phobius"/>
    </source>
</evidence>
<dbReference type="AlphaFoldDB" id="A0A267MJZ7"/>
<reference evidence="8 9" key="1">
    <citation type="submission" date="2017-06" db="EMBL/GenBank/DDBJ databases">
        <title>Draft genome sequence of anaerobic fermentative bacterium Anaeromicrobium sediminis DY2726D isolated from West Pacific Ocean sediments.</title>
        <authorList>
            <person name="Zeng X."/>
        </authorList>
    </citation>
    <scope>NUCLEOTIDE SEQUENCE [LARGE SCALE GENOMIC DNA]</scope>
    <source>
        <strain evidence="8 9">DY2726D</strain>
    </source>
</reference>
<feature type="transmembrane region" description="Helical" evidence="7">
    <location>
        <begin position="302"/>
        <end position="335"/>
    </location>
</feature>
<feature type="transmembrane region" description="Helical" evidence="7">
    <location>
        <begin position="180"/>
        <end position="197"/>
    </location>
</feature>
<feature type="transmembrane region" description="Helical" evidence="7">
    <location>
        <begin position="150"/>
        <end position="168"/>
    </location>
</feature>
<comment type="similarity">
    <text evidence="6">Belongs to the sodium:neurotransmitter symporter (SNF) (TC 2.A.22) family.</text>
</comment>
<keyword evidence="2 6" id="KW-0813">Transport</keyword>
<dbReference type="InterPro" id="IPR000175">
    <property type="entry name" value="Na/ntran_symport"/>
</dbReference>
<feature type="transmembrane region" description="Helical" evidence="7">
    <location>
        <begin position="386"/>
        <end position="407"/>
    </location>
</feature>
<keyword evidence="5 7" id="KW-0472">Membrane</keyword>
<evidence type="ECO:0000256" key="6">
    <source>
        <dbReference type="RuleBase" id="RU003732"/>
    </source>
</evidence>
<accession>A0A267MJZ7</accession>
<dbReference type="InterPro" id="IPR037272">
    <property type="entry name" value="SNS_sf"/>
</dbReference>
<proteinExistence type="inferred from homology"/>
<feature type="transmembrane region" description="Helical" evidence="7">
    <location>
        <begin position="47"/>
        <end position="69"/>
    </location>
</feature>
<organism evidence="8 9">
    <name type="scientific">Anaeromicrobium sediminis</name>
    <dbReference type="NCBI Taxonomy" id="1478221"/>
    <lineage>
        <taxon>Bacteria</taxon>
        <taxon>Bacillati</taxon>
        <taxon>Bacillota</taxon>
        <taxon>Clostridia</taxon>
        <taxon>Peptostreptococcales</taxon>
        <taxon>Thermotaleaceae</taxon>
        <taxon>Anaeromicrobium</taxon>
    </lineage>
</organism>
<evidence type="ECO:0000313" key="8">
    <source>
        <dbReference type="EMBL" id="PAB59238.1"/>
    </source>
</evidence>
<evidence type="ECO:0000256" key="4">
    <source>
        <dbReference type="ARBA" id="ARBA00022989"/>
    </source>
</evidence>
<dbReference type="EMBL" id="NIBG01000009">
    <property type="protein sequence ID" value="PAB59238.1"/>
    <property type="molecule type" value="Genomic_DNA"/>
</dbReference>
<evidence type="ECO:0000256" key="2">
    <source>
        <dbReference type="ARBA" id="ARBA00022448"/>
    </source>
</evidence>
<feature type="transmembrane region" description="Helical" evidence="7">
    <location>
        <begin position="217"/>
        <end position="239"/>
    </location>
</feature>
<evidence type="ECO:0000313" key="9">
    <source>
        <dbReference type="Proteomes" id="UP000216024"/>
    </source>
</evidence>
<evidence type="ECO:0000256" key="3">
    <source>
        <dbReference type="ARBA" id="ARBA00022692"/>
    </source>
</evidence>
<dbReference type="GO" id="GO:0016020">
    <property type="term" value="C:membrane"/>
    <property type="evidence" value="ECO:0007669"/>
    <property type="project" value="UniProtKB-SubCell"/>
</dbReference>
<comment type="subcellular location">
    <subcellularLocation>
        <location evidence="1">Membrane</location>
        <topology evidence="1">Multi-pass membrane protein</topology>
    </subcellularLocation>
</comment>
<dbReference type="InterPro" id="IPR047218">
    <property type="entry name" value="YocR/YhdH-like"/>
</dbReference>
<feature type="transmembrane region" description="Helical" evidence="7">
    <location>
        <begin position="14"/>
        <end position="35"/>
    </location>
</feature>
<dbReference type="OrthoDB" id="9762833at2"/>
<feature type="transmembrane region" description="Helical" evidence="7">
    <location>
        <begin position="347"/>
        <end position="366"/>
    </location>
</feature>
<dbReference type="GO" id="GO:0015293">
    <property type="term" value="F:symporter activity"/>
    <property type="evidence" value="ECO:0007669"/>
    <property type="project" value="UniProtKB-KW"/>
</dbReference>
<dbReference type="Pfam" id="PF00209">
    <property type="entry name" value="SNF"/>
    <property type="match status" value="2"/>
</dbReference>
<dbReference type="PROSITE" id="PS50267">
    <property type="entry name" value="NA_NEUROTRAN_SYMP_3"/>
    <property type="match status" value="1"/>
</dbReference>